<gene>
    <name evidence="2" type="ORF">E1261_44765</name>
</gene>
<dbReference type="Proteomes" id="UP000295075">
    <property type="component" value="Unassembled WGS sequence"/>
</dbReference>
<name>A0A4R4NVS5_9ACTN</name>
<protein>
    <submittedName>
        <fullName evidence="2">DUF3140 domain-containing protein</fullName>
    </submittedName>
</protein>
<evidence type="ECO:0000256" key="1">
    <source>
        <dbReference type="SAM" id="MobiDB-lite"/>
    </source>
</evidence>
<organism evidence="2 3">
    <name type="scientific">Kribbella albertanoniae</name>
    <dbReference type="NCBI Taxonomy" id="1266829"/>
    <lineage>
        <taxon>Bacteria</taxon>
        <taxon>Bacillati</taxon>
        <taxon>Actinomycetota</taxon>
        <taxon>Actinomycetes</taxon>
        <taxon>Propionibacteriales</taxon>
        <taxon>Kribbellaceae</taxon>
        <taxon>Kribbella</taxon>
    </lineage>
</organism>
<sequence length="101" mass="11204">MTRQIALAGKRNRACWCRSSRSTSATGKTAEASPDERGDEVGVRAVGILGKRRADLTEDDVGVMEQVVRRIRRERGEELEPCAGDAQWRHALMSVGHKRLS</sequence>
<dbReference type="OrthoDB" id="513524at2"/>
<dbReference type="InterPro" id="IPR021487">
    <property type="entry name" value="DUF3140"/>
</dbReference>
<comment type="caution">
    <text evidence="2">The sequence shown here is derived from an EMBL/GenBank/DDBJ whole genome shotgun (WGS) entry which is preliminary data.</text>
</comment>
<proteinExistence type="predicted"/>
<keyword evidence="3" id="KW-1185">Reference proteome</keyword>
<dbReference type="AlphaFoldDB" id="A0A4R4NVS5"/>
<evidence type="ECO:0000313" key="3">
    <source>
        <dbReference type="Proteomes" id="UP000295075"/>
    </source>
</evidence>
<reference evidence="2 3" key="1">
    <citation type="submission" date="2019-03" db="EMBL/GenBank/DDBJ databases">
        <title>Draft genome sequences of novel Actinobacteria.</title>
        <authorList>
            <person name="Sahin N."/>
            <person name="Ay H."/>
            <person name="Saygin H."/>
        </authorList>
    </citation>
    <scope>NUCLEOTIDE SEQUENCE [LARGE SCALE GENOMIC DNA]</scope>
    <source>
        <strain evidence="2 3">JCM 30547</strain>
    </source>
</reference>
<dbReference type="Pfam" id="PF11338">
    <property type="entry name" value="DUF3140"/>
    <property type="match status" value="1"/>
</dbReference>
<dbReference type="EMBL" id="SMKA01000524">
    <property type="protein sequence ID" value="TDC13569.1"/>
    <property type="molecule type" value="Genomic_DNA"/>
</dbReference>
<accession>A0A4R4NVS5</accession>
<evidence type="ECO:0000313" key="2">
    <source>
        <dbReference type="EMBL" id="TDC13569.1"/>
    </source>
</evidence>
<feature type="region of interest" description="Disordered" evidence="1">
    <location>
        <begin position="18"/>
        <end position="38"/>
    </location>
</feature>